<dbReference type="GO" id="GO:0072330">
    <property type="term" value="P:monocarboxylic acid biosynthetic process"/>
    <property type="evidence" value="ECO:0007669"/>
    <property type="project" value="UniProtKB-ARBA"/>
</dbReference>
<comment type="caution">
    <text evidence="6">The sequence shown here is derived from an EMBL/GenBank/DDBJ whole genome shotgun (WGS) entry which is preliminary data.</text>
</comment>
<feature type="domain" description="Epoxide hydrolase N-terminal" evidence="5">
    <location>
        <begin position="4"/>
        <end position="113"/>
    </location>
</feature>
<dbReference type="PRINTS" id="PR00412">
    <property type="entry name" value="EPOXHYDRLASE"/>
</dbReference>
<organism evidence="6 7">
    <name type="scientific">Penicillium chermesinum</name>
    <dbReference type="NCBI Taxonomy" id="63820"/>
    <lineage>
        <taxon>Eukaryota</taxon>
        <taxon>Fungi</taxon>
        <taxon>Dikarya</taxon>
        <taxon>Ascomycota</taxon>
        <taxon>Pezizomycotina</taxon>
        <taxon>Eurotiomycetes</taxon>
        <taxon>Eurotiomycetidae</taxon>
        <taxon>Eurotiales</taxon>
        <taxon>Aspergillaceae</taxon>
        <taxon>Penicillium</taxon>
    </lineage>
</organism>
<proteinExistence type="inferred from homology"/>
<dbReference type="GO" id="GO:0004301">
    <property type="term" value="F:epoxide hydrolase activity"/>
    <property type="evidence" value="ECO:0007669"/>
    <property type="project" value="TreeGrafter"/>
</dbReference>
<feature type="active site" description="Nucleophile" evidence="4">
    <location>
        <position position="179"/>
    </location>
</feature>
<dbReference type="Proteomes" id="UP001150941">
    <property type="component" value="Unassembled WGS sequence"/>
</dbReference>
<feature type="active site" description="Proton acceptor" evidence="4">
    <location>
        <position position="376"/>
    </location>
</feature>
<dbReference type="GeneID" id="83207292"/>
<keyword evidence="3 6" id="KW-0378">Hydrolase</keyword>
<keyword evidence="2" id="KW-0058">Aromatic hydrocarbons catabolism</keyword>
<dbReference type="PANTHER" id="PTHR21661:SF35">
    <property type="entry name" value="EPOXIDE HYDROLASE"/>
    <property type="match status" value="1"/>
</dbReference>
<dbReference type="SUPFAM" id="SSF53474">
    <property type="entry name" value="alpha/beta-Hydrolases"/>
    <property type="match status" value="1"/>
</dbReference>
<dbReference type="OrthoDB" id="7130006at2759"/>
<evidence type="ECO:0000313" key="6">
    <source>
        <dbReference type="EMBL" id="KAJ5215014.1"/>
    </source>
</evidence>
<dbReference type="GO" id="GO:0097176">
    <property type="term" value="P:epoxide metabolic process"/>
    <property type="evidence" value="ECO:0007669"/>
    <property type="project" value="TreeGrafter"/>
</dbReference>
<evidence type="ECO:0000256" key="3">
    <source>
        <dbReference type="ARBA" id="ARBA00022801"/>
    </source>
</evidence>
<dbReference type="InterPro" id="IPR010497">
    <property type="entry name" value="Epoxide_hydro_N"/>
</dbReference>
<protein>
    <submittedName>
        <fullName evidence="6">Alpha/Beta hydrolase protein</fullName>
    </submittedName>
</protein>
<dbReference type="Gene3D" id="3.40.50.1820">
    <property type="entry name" value="alpha/beta hydrolase"/>
    <property type="match status" value="1"/>
</dbReference>
<evidence type="ECO:0000256" key="4">
    <source>
        <dbReference type="PIRSR" id="PIRSR001112-1"/>
    </source>
</evidence>
<dbReference type="EMBL" id="JAPQKS010000009">
    <property type="protein sequence ID" value="KAJ5215014.1"/>
    <property type="molecule type" value="Genomic_DNA"/>
</dbReference>
<dbReference type="PIRSF" id="PIRSF001112">
    <property type="entry name" value="Epoxide_hydrolase"/>
    <property type="match status" value="1"/>
</dbReference>
<dbReference type="PANTHER" id="PTHR21661">
    <property type="entry name" value="EPOXIDE HYDROLASE 1-RELATED"/>
    <property type="match status" value="1"/>
</dbReference>
<dbReference type="AlphaFoldDB" id="A0A9W9TA97"/>
<sequence length="412" mass="46470">MASISPFTIDIPQERLSDLHNRLANARLPDELDEAGWDLGAPVAEVRRLAEYWRDRFDWRAAEAKLNLLPHFRTDIPVAGFGILKIHFIHQKSPIESAIPLLYVHGWPGSFFEGSKIIQALSGDGVSDPAFHVVAISLPNFGFSEGPKKRGFSLEQYAETCQNLMQKLGYSQYVTQGGDWGYYITRTMAVQYPDSVMATHLNLDHGFCPPALYKYPHLTVEKPVMREPEIGSAGSEGWGWFLDESQGYRALQATKPTGTSYGITDSPVALLSWLYEKLHDWSDKYPWSEEEVCSWVSIYWFSTAGPGASVRIYHEATHTWKTENATPLNPVRTPGWIDSAKIGYSHFPLGLPFDPRPWIRKLGPISFGRHHEHGGHFFAWEVPDSFVKDVRDMFRRGADAHGVVPGHTGYIP</sequence>
<dbReference type="RefSeq" id="XP_058325511.1">
    <property type="nucleotide sequence ID" value="XM_058479988.1"/>
</dbReference>
<dbReference type="GO" id="GO:0017000">
    <property type="term" value="P:antibiotic biosynthetic process"/>
    <property type="evidence" value="ECO:0007669"/>
    <property type="project" value="UniProtKB-ARBA"/>
</dbReference>
<comment type="similarity">
    <text evidence="1">Belongs to the peptidase S33 family.</text>
</comment>
<keyword evidence="7" id="KW-1185">Reference proteome</keyword>
<dbReference type="InterPro" id="IPR016292">
    <property type="entry name" value="Epoxide_hydrolase"/>
</dbReference>
<reference evidence="6" key="1">
    <citation type="submission" date="2022-11" db="EMBL/GenBank/DDBJ databases">
        <authorList>
            <person name="Petersen C."/>
        </authorList>
    </citation>
    <scope>NUCLEOTIDE SEQUENCE</scope>
    <source>
        <strain evidence="6">IBT 19713</strain>
    </source>
</reference>
<dbReference type="InterPro" id="IPR029058">
    <property type="entry name" value="AB_hydrolase_fold"/>
</dbReference>
<feature type="active site" description="Proton donor" evidence="4">
    <location>
        <position position="313"/>
    </location>
</feature>
<evidence type="ECO:0000256" key="1">
    <source>
        <dbReference type="ARBA" id="ARBA00010088"/>
    </source>
</evidence>
<evidence type="ECO:0000313" key="7">
    <source>
        <dbReference type="Proteomes" id="UP001150941"/>
    </source>
</evidence>
<evidence type="ECO:0000256" key="2">
    <source>
        <dbReference type="ARBA" id="ARBA00022797"/>
    </source>
</evidence>
<reference evidence="6" key="2">
    <citation type="journal article" date="2023" name="IMA Fungus">
        <title>Comparative genomic study of the Penicillium genus elucidates a diverse pangenome and 15 lateral gene transfer events.</title>
        <authorList>
            <person name="Petersen C."/>
            <person name="Sorensen T."/>
            <person name="Nielsen M.R."/>
            <person name="Sondergaard T.E."/>
            <person name="Sorensen J.L."/>
            <person name="Fitzpatrick D.A."/>
            <person name="Frisvad J.C."/>
            <person name="Nielsen K.L."/>
        </authorList>
    </citation>
    <scope>NUCLEOTIDE SEQUENCE</scope>
    <source>
        <strain evidence="6">IBT 19713</strain>
    </source>
</reference>
<evidence type="ECO:0000259" key="5">
    <source>
        <dbReference type="Pfam" id="PF06441"/>
    </source>
</evidence>
<name>A0A9W9TA97_9EURO</name>
<gene>
    <name evidence="6" type="ORF">N7468_010693</name>
</gene>
<accession>A0A9W9TA97</accession>
<dbReference type="InterPro" id="IPR000639">
    <property type="entry name" value="Epox_hydrolase-like"/>
</dbReference>
<dbReference type="Pfam" id="PF06441">
    <property type="entry name" value="EHN"/>
    <property type="match status" value="1"/>
</dbReference>